<keyword evidence="3" id="KW-1185">Reference proteome</keyword>
<protein>
    <submittedName>
        <fullName evidence="2">SdpC family antimicrobial peptide</fullName>
    </submittedName>
</protein>
<dbReference type="Pfam" id="PF26137">
    <property type="entry name" value="Toxin_SdpC"/>
    <property type="match status" value="1"/>
</dbReference>
<proteinExistence type="predicted"/>
<feature type="chain" id="PRO_5032359529" evidence="1">
    <location>
        <begin position="28"/>
        <end position="228"/>
    </location>
</feature>
<dbReference type="RefSeq" id="WP_182546724.1">
    <property type="nucleotide sequence ID" value="NZ_JACGWZ010000008.1"/>
</dbReference>
<sequence length="228" mass="24003">MKLRSKGIAVLVSSAVVLATGTGIAQAAIGNDQRVITERHITEKTAKIEQAQTNGKDLFRGIFFLQGGVGDKLMGLPIFTGDQEMIDRNNSPEAMKAVDQITAKMEKTQPGFFADFEKEVRSGDPVRVSRAVENSVALAKKAAPEQVSTKETNGDAKPTCGVTVAVGLAVVHAAAAFTAAGVAVAETVAVGHFLVYGSAYFWPNKAASASELGQDQKLAQLLNTLRTA</sequence>
<evidence type="ECO:0000313" key="2">
    <source>
        <dbReference type="EMBL" id="MBA8827568.1"/>
    </source>
</evidence>
<comment type="caution">
    <text evidence="2">The sequence shown here is derived from an EMBL/GenBank/DDBJ whole genome shotgun (WGS) entry which is preliminary data.</text>
</comment>
<keyword evidence="1" id="KW-0732">Signal</keyword>
<organism evidence="2 3">
    <name type="scientific">Halosaccharopolyspora lacisalsi</name>
    <dbReference type="NCBI Taxonomy" id="1000566"/>
    <lineage>
        <taxon>Bacteria</taxon>
        <taxon>Bacillati</taxon>
        <taxon>Actinomycetota</taxon>
        <taxon>Actinomycetes</taxon>
        <taxon>Pseudonocardiales</taxon>
        <taxon>Pseudonocardiaceae</taxon>
        <taxon>Halosaccharopolyspora</taxon>
    </lineage>
</organism>
<dbReference type="AlphaFoldDB" id="A0A839E9P7"/>
<dbReference type="EMBL" id="JACGWZ010000008">
    <property type="protein sequence ID" value="MBA8827568.1"/>
    <property type="molecule type" value="Genomic_DNA"/>
</dbReference>
<accession>A0A839E9P7</accession>
<reference evidence="2 3" key="1">
    <citation type="submission" date="2020-07" db="EMBL/GenBank/DDBJ databases">
        <title>Sequencing the genomes of 1000 actinobacteria strains.</title>
        <authorList>
            <person name="Klenk H.-P."/>
        </authorList>
    </citation>
    <scope>NUCLEOTIDE SEQUENCE [LARGE SCALE GENOMIC DNA]</scope>
    <source>
        <strain evidence="2 3">DSM 45975</strain>
    </source>
</reference>
<dbReference type="NCBIfam" id="TIGR04032">
    <property type="entry name" value="toxin_SdpC"/>
    <property type="match status" value="1"/>
</dbReference>
<dbReference type="Proteomes" id="UP000569329">
    <property type="component" value="Unassembled WGS sequence"/>
</dbReference>
<evidence type="ECO:0000313" key="3">
    <source>
        <dbReference type="Proteomes" id="UP000569329"/>
    </source>
</evidence>
<feature type="signal peptide" evidence="1">
    <location>
        <begin position="1"/>
        <end position="27"/>
    </location>
</feature>
<gene>
    <name evidence="2" type="ORF">FHX42_004964</name>
</gene>
<name>A0A839E9P7_9PSEU</name>
<dbReference type="InterPro" id="IPR023888">
    <property type="entry name" value="SdpC-like"/>
</dbReference>
<evidence type="ECO:0000256" key="1">
    <source>
        <dbReference type="SAM" id="SignalP"/>
    </source>
</evidence>